<keyword evidence="11" id="KW-1185">Reference proteome</keyword>
<evidence type="ECO:0000259" key="8">
    <source>
        <dbReference type="PROSITE" id="PS50011"/>
    </source>
</evidence>
<dbReference type="Pfam" id="PF07714">
    <property type="entry name" value="PK_Tyr_Ser-Thr"/>
    <property type="match status" value="2"/>
</dbReference>
<dbReference type="InterPro" id="IPR051681">
    <property type="entry name" value="Ser/Thr_Kinases-Pseudokinases"/>
</dbReference>
<dbReference type="Gene3D" id="3.30.200.20">
    <property type="entry name" value="Phosphorylase Kinase, domain 1"/>
    <property type="match status" value="1"/>
</dbReference>
<feature type="compositionally biased region" description="Polar residues" evidence="7">
    <location>
        <begin position="617"/>
        <end position="627"/>
    </location>
</feature>
<evidence type="ECO:0000256" key="2">
    <source>
        <dbReference type="ARBA" id="ARBA00022679"/>
    </source>
</evidence>
<dbReference type="SMART" id="SM00220">
    <property type="entry name" value="S_TKc"/>
    <property type="match status" value="1"/>
</dbReference>
<evidence type="ECO:0000256" key="4">
    <source>
        <dbReference type="ARBA" id="ARBA00022777"/>
    </source>
</evidence>
<feature type="compositionally biased region" description="Basic and acidic residues" evidence="7">
    <location>
        <begin position="769"/>
        <end position="781"/>
    </location>
</feature>
<name>A0A2B4SID8_STYPI</name>
<keyword evidence="5" id="KW-0067">ATP-binding</keyword>
<dbReference type="Gene3D" id="1.10.150.50">
    <property type="entry name" value="Transcription Factor, Ets-1"/>
    <property type="match status" value="1"/>
</dbReference>
<evidence type="ECO:0000256" key="3">
    <source>
        <dbReference type="ARBA" id="ARBA00022741"/>
    </source>
</evidence>
<dbReference type="SMART" id="SM00454">
    <property type="entry name" value="SAM"/>
    <property type="match status" value="1"/>
</dbReference>
<dbReference type="STRING" id="50429.A0A2B4SID8"/>
<comment type="caution">
    <text evidence="10">The sequence shown here is derived from an EMBL/GenBank/DDBJ whole genome shotgun (WGS) entry which is preliminary data.</text>
</comment>
<feature type="compositionally biased region" description="Low complexity" evidence="7">
    <location>
        <begin position="704"/>
        <end position="733"/>
    </location>
</feature>
<evidence type="ECO:0000256" key="5">
    <source>
        <dbReference type="ARBA" id="ARBA00022840"/>
    </source>
</evidence>
<feature type="compositionally biased region" description="Basic residues" evidence="7">
    <location>
        <begin position="908"/>
        <end position="921"/>
    </location>
</feature>
<sequence>MAYVQIDFEDLEFFEKCGGGAFGSVYRARWKSQDKEASILSMLSHKHIIKFYGAVNSQPNFCLVTEYAASGCLYDHLANNKLNFDQILRWSTEIALGINYLHNEAPVKVIHRDLKSKNGKYFKRLDLTQSGAYKDEAQEMVIGYRLIKMRLMSMDTESMKLQLYHNQTRLVICSNLTVKICDFGTSRFLNNTTKMSLVGTYPWMAPEVIQSMPISEACDTFSYAVVLWEMLTQEVPFKGLDGIQVAWLVVVEGERLTIPSSCPETFGKLMKKCWLTDPKERPNFHEILTELKAMGKDASLQQETDSFIEQKRIWSNEIEATLSRLKKLEKDLTVKEKELHEREVRVLQKEKEIIEQQSVSKVLDKHDVNAWTENDVCLWLQQVALNSGHKDLVTYLQLFQDNHITGRRLIVLTEENLVALGIESFGHRIELMEQICHLRSESESMMHFPPLRSKDDVTTNGYPSSQPQQQLTLILLFGNHCRMEKSSQEHKWKMFVEIDGDENALLLVKSVTFFVKHTSDVQTLNQPPYVMSSWCTSNPGAAPVVECTVNYENEVKKPRNTKHVHTVLLKESGSTRTKTVHLTLKQSAGSSARGNNRLDGPSSQSPTPPGSPCVTKASGSRRSSFSNLPPPLLNAVRSKQDPFPVTWAQKVAFSGPSSPEKRPPTRVVPSATTPTTRSPPDSCPWSASVSTKSHKGNPSNWDASWISDSSPKPRSSFSPSDPTQGQSSQQHQSSRGRRGRGRGARGGGHRDQSYQRSFSDSKYAGRGSYARDNEAIKERMIASEGATRVARRKSSEVARLYSQQKETRARNDRGTPNGMNACDSTSSSSDAADRDNAPGNDTSSGWCTVSHQRTHREGAGTTNSQRNDRRTFDKRAVDEGRGTRRGGYQGRGNQGRGDRGRGTGGPRGRGRGRGRGGRGSM</sequence>
<feature type="compositionally biased region" description="Basic residues" evidence="7">
    <location>
        <begin position="734"/>
        <end position="743"/>
    </location>
</feature>
<evidence type="ECO:0000256" key="1">
    <source>
        <dbReference type="ARBA" id="ARBA00022527"/>
    </source>
</evidence>
<feature type="region of interest" description="Disordered" evidence="7">
    <location>
        <begin position="585"/>
        <end position="637"/>
    </location>
</feature>
<dbReference type="InterPro" id="IPR001245">
    <property type="entry name" value="Ser-Thr/Tyr_kinase_cat_dom"/>
</dbReference>
<dbReference type="Proteomes" id="UP000225706">
    <property type="component" value="Unassembled WGS sequence"/>
</dbReference>
<dbReference type="PANTHER" id="PTHR44329:SF288">
    <property type="entry name" value="MITOGEN-ACTIVATED PROTEIN KINASE KINASE KINASE 20"/>
    <property type="match status" value="1"/>
</dbReference>
<dbReference type="AlphaFoldDB" id="A0A2B4SID8"/>
<reference evidence="11" key="1">
    <citation type="journal article" date="2017" name="bioRxiv">
        <title>Comparative analysis of the genomes of Stylophora pistillata and Acropora digitifera provides evidence for extensive differences between species of corals.</title>
        <authorList>
            <person name="Voolstra C.R."/>
            <person name="Li Y."/>
            <person name="Liew Y.J."/>
            <person name="Baumgarten S."/>
            <person name="Zoccola D."/>
            <person name="Flot J.-F."/>
            <person name="Tambutte S."/>
            <person name="Allemand D."/>
            <person name="Aranda M."/>
        </authorList>
    </citation>
    <scope>NUCLEOTIDE SEQUENCE [LARGE SCALE GENOMIC DNA]</scope>
</reference>
<gene>
    <name evidence="10" type="primary">Zak</name>
    <name evidence="10" type="ORF">AWC38_SpisGene4781</name>
</gene>
<evidence type="ECO:0000256" key="6">
    <source>
        <dbReference type="SAM" id="Coils"/>
    </source>
</evidence>
<keyword evidence="2" id="KW-0808">Transferase</keyword>
<dbReference type="InterPro" id="IPR001660">
    <property type="entry name" value="SAM"/>
</dbReference>
<dbReference type="SUPFAM" id="SSF47769">
    <property type="entry name" value="SAM/Pointed domain"/>
    <property type="match status" value="1"/>
</dbReference>
<keyword evidence="1" id="KW-0723">Serine/threonine-protein kinase</keyword>
<evidence type="ECO:0000313" key="10">
    <source>
        <dbReference type="EMBL" id="PFX30424.1"/>
    </source>
</evidence>
<dbReference type="GO" id="GO:0005737">
    <property type="term" value="C:cytoplasm"/>
    <property type="evidence" value="ECO:0007669"/>
    <property type="project" value="TreeGrafter"/>
</dbReference>
<dbReference type="Gene3D" id="1.10.510.10">
    <property type="entry name" value="Transferase(Phosphotransferase) domain 1"/>
    <property type="match status" value="1"/>
</dbReference>
<feature type="coiled-coil region" evidence="6">
    <location>
        <begin position="311"/>
        <end position="357"/>
    </location>
</feature>
<feature type="compositionally biased region" description="Low complexity" evidence="7">
    <location>
        <begin position="821"/>
        <end position="830"/>
    </location>
</feature>
<dbReference type="PROSITE" id="PS50105">
    <property type="entry name" value="SAM_DOMAIN"/>
    <property type="match status" value="1"/>
</dbReference>
<proteinExistence type="predicted"/>
<feature type="region of interest" description="Disordered" evidence="7">
    <location>
        <begin position="653"/>
        <end position="921"/>
    </location>
</feature>
<keyword evidence="4 10" id="KW-0418">Kinase</keyword>
<dbReference type="OrthoDB" id="339325at2759"/>
<feature type="compositionally biased region" description="Gly residues" evidence="7">
    <location>
        <begin position="885"/>
        <end position="895"/>
    </location>
</feature>
<dbReference type="GO" id="GO:0005524">
    <property type="term" value="F:ATP binding"/>
    <property type="evidence" value="ECO:0007669"/>
    <property type="project" value="UniProtKB-KW"/>
</dbReference>
<evidence type="ECO:0000256" key="7">
    <source>
        <dbReference type="SAM" id="MobiDB-lite"/>
    </source>
</evidence>
<dbReference type="InterPro" id="IPR000719">
    <property type="entry name" value="Prot_kinase_dom"/>
</dbReference>
<keyword evidence="3" id="KW-0547">Nucleotide-binding</keyword>
<organism evidence="10 11">
    <name type="scientific">Stylophora pistillata</name>
    <name type="common">Smooth cauliflower coral</name>
    <dbReference type="NCBI Taxonomy" id="50429"/>
    <lineage>
        <taxon>Eukaryota</taxon>
        <taxon>Metazoa</taxon>
        <taxon>Cnidaria</taxon>
        <taxon>Anthozoa</taxon>
        <taxon>Hexacorallia</taxon>
        <taxon>Scleractinia</taxon>
        <taxon>Astrocoeniina</taxon>
        <taxon>Pocilloporidae</taxon>
        <taxon>Stylophora</taxon>
    </lineage>
</organism>
<evidence type="ECO:0000313" key="11">
    <source>
        <dbReference type="Proteomes" id="UP000225706"/>
    </source>
</evidence>
<feature type="compositionally biased region" description="Polar residues" evidence="7">
    <location>
        <begin position="685"/>
        <end position="702"/>
    </location>
</feature>
<dbReference type="InterPro" id="IPR013761">
    <property type="entry name" value="SAM/pointed_sf"/>
</dbReference>
<accession>A0A2B4SID8</accession>
<dbReference type="Pfam" id="PF07647">
    <property type="entry name" value="SAM_2"/>
    <property type="match status" value="1"/>
</dbReference>
<protein>
    <submittedName>
        <fullName evidence="10">Mitogen-activated protein kinase kinase kinase MLT</fullName>
    </submittedName>
</protein>
<feature type="compositionally biased region" description="Polar residues" evidence="7">
    <location>
        <begin position="839"/>
        <end position="851"/>
    </location>
</feature>
<feature type="compositionally biased region" description="Polar residues" evidence="7">
    <location>
        <begin position="585"/>
        <end position="594"/>
    </location>
</feature>
<dbReference type="EMBL" id="LSMT01000050">
    <property type="protein sequence ID" value="PFX30424.1"/>
    <property type="molecule type" value="Genomic_DNA"/>
</dbReference>
<dbReference type="PROSITE" id="PS50011">
    <property type="entry name" value="PROTEIN_KINASE_DOM"/>
    <property type="match status" value="1"/>
</dbReference>
<dbReference type="PANTHER" id="PTHR44329">
    <property type="entry name" value="SERINE/THREONINE-PROTEIN KINASE TNNI3K-RELATED"/>
    <property type="match status" value="1"/>
</dbReference>
<keyword evidence="6" id="KW-0175">Coiled coil</keyword>
<dbReference type="SUPFAM" id="SSF56112">
    <property type="entry name" value="Protein kinase-like (PK-like)"/>
    <property type="match status" value="1"/>
</dbReference>
<feature type="domain" description="SAM" evidence="9">
    <location>
        <begin position="371"/>
        <end position="441"/>
    </location>
</feature>
<feature type="domain" description="Protein kinase" evidence="8">
    <location>
        <begin position="11"/>
        <end position="308"/>
    </location>
</feature>
<feature type="compositionally biased region" description="Basic and acidic residues" evidence="7">
    <location>
        <begin position="866"/>
        <end position="882"/>
    </location>
</feature>
<dbReference type="GO" id="GO:0004674">
    <property type="term" value="F:protein serine/threonine kinase activity"/>
    <property type="evidence" value="ECO:0007669"/>
    <property type="project" value="UniProtKB-KW"/>
</dbReference>
<evidence type="ECO:0000259" key="9">
    <source>
        <dbReference type="PROSITE" id="PS50105"/>
    </source>
</evidence>
<feature type="compositionally biased region" description="Low complexity" evidence="7">
    <location>
        <begin position="665"/>
        <end position="680"/>
    </location>
</feature>
<dbReference type="InterPro" id="IPR011009">
    <property type="entry name" value="Kinase-like_dom_sf"/>
</dbReference>